<evidence type="ECO:0000313" key="2">
    <source>
        <dbReference type="EMBL" id="SDS24713.1"/>
    </source>
</evidence>
<keyword evidence="3" id="KW-1185">Reference proteome</keyword>
<feature type="transmembrane region" description="Helical" evidence="1">
    <location>
        <begin position="12"/>
        <end position="37"/>
    </location>
</feature>
<keyword evidence="1" id="KW-0812">Transmembrane</keyword>
<sequence>MSLEQIRPEPTLLSELALTLLSTFAVALPMSVAIIWICS</sequence>
<keyword evidence="1" id="KW-1133">Transmembrane helix</keyword>
<protein>
    <submittedName>
        <fullName evidence="2">Uncharacterized protein</fullName>
    </submittedName>
</protein>
<evidence type="ECO:0000256" key="1">
    <source>
        <dbReference type="SAM" id="Phobius"/>
    </source>
</evidence>
<reference evidence="3" key="1">
    <citation type="submission" date="2016-10" db="EMBL/GenBank/DDBJ databases">
        <authorList>
            <person name="Varghese N."/>
            <person name="Submissions S."/>
        </authorList>
    </citation>
    <scope>NUCLEOTIDE SEQUENCE [LARGE SCALE GENOMIC DNA]</scope>
    <source>
        <strain evidence="3">GAS369</strain>
    </source>
</reference>
<dbReference type="EMBL" id="LT629750">
    <property type="protein sequence ID" value="SDS24713.1"/>
    <property type="molecule type" value="Genomic_DNA"/>
</dbReference>
<organism evidence="2 3">
    <name type="scientific">Bradyrhizobium canariense</name>
    <dbReference type="NCBI Taxonomy" id="255045"/>
    <lineage>
        <taxon>Bacteria</taxon>
        <taxon>Pseudomonadati</taxon>
        <taxon>Pseudomonadota</taxon>
        <taxon>Alphaproteobacteria</taxon>
        <taxon>Hyphomicrobiales</taxon>
        <taxon>Nitrobacteraceae</taxon>
        <taxon>Bradyrhizobium</taxon>
    </lineage>
</organism>
<name>A0A1H1QMZ1_9BRAD</name>
<accession>A0A1H1QMZ1</accession>
<dbReference type="Proteomes" id="UP000243904">
    <property type="component" value="Chromosome I"/>
</dbReference>
<keyword evidence="1" id="KW-0472">Membrane</keyword>
<gene>
    <name evidence="2" type="ORF">SAMN05444158_1462</name>
</gene>
<dbReference type="AlphaFoldDB" id="A0A1H1QMZ1"/>
<proteinExistence type="predicted"/>
<evidence type="ECO:0000313" key="3">
    <source>
        <dbReference type="Proteomes" id="UP000243904"/>
    </source>
</evidence>